<dbReference type="Proteomes" id="UP001302126">
    <property type="component" value="Unassembled WGS sequence"/>
</dbReference>
<evidence type="ECO:0000256" key="1">
    <source>
        <dbReference type="ARBA" id="ARBA00004651"/>
    </source>
</evidence>
<comment type="caution">
    <text evidence="6">The sequence shown here is derived from an EMBL/GenBank/DDBJ whole genome shotgun (WGS) entry which is preliminary data.</text>
</comment>
<dbReference type="GO" id="GO:0000287">
    <property type="term" value="F:magnesium ion binding"/>
    <property type="evidence" value="ECO:0007669"/>
    <property type="project" value="TreeGrafter"/>
</dbReference>
<evidence type="ECO:0000256" key="4">
    <source>
        <dbReference type="ARBA" id="ARBA00023136"/>
    </source>
</evidence>
<feature type="transmembrane region" description="Helical" evidence="5">
    <location>
        <begin position="217"/>
        <end position="238"/>
    </location>
</feature>
<dbReference type="AlphaFoldDB" id="A0AAN7AGY8"/>
<dbReference type="PANTHER" id="PTHR46494:SF1">
    <property type="entry name" value="CORA FAMILY METAL ION TRANSPORTER (EUROFUNG)"/>
    <property type="match status" value="1"/>
</dbReference>
<keyword evidence="4 5" id="KW-0472">Membrane</keyword>
<dbReference type="GO" id="GO:0050897">
    <property type="term" value="F:cobalt ion binding"/>
    <property type="evidence" value="ECO:0007669"/>
    <property type="project" value="TreeGrafter"/>
</dbReference>
<comment type="subcellular location">
    <subcellularLocation>
        <location evidence="1">Cell membrane</location>
        <topology evidence="1">Multi-pass membrane protein</topology>
    </subcellularLocation>
</comment>
<evidence type="ECO:0000313" key="6">
    <source>
        <dbReference type="EMBL" id="KAK4185380.1"/>
    </source>
</evidence>
<dbReference type="Gene3D" id="1.20.58.340">
    <property type="entry name" value="Magnesium transport protein CorA, transmembrane region"/>
    <property type="match status" value="1"/>
</dbReference>
<dbReference type="InterPro" id="IPR002523">
    <property type="entry name" value="MgTranspt_CorA/ZnTranspt_ZntB"/>
</dbReference>
<dbReference type="GO" id="GO:0015095">
    <property type="term" value="F:magnesium ion transmembrane transporter activity"/>
    <property type="evidence" value="ECO:0007669"/>
    <property type="project" value="TreeGrafter"/>
</dbReference>
<dbReference type="PANTHER" id="PTHR46494">
    <property type="entry name" value="CORA FAMILY METAL ION TRANSPORTER (EUROFUNG)"/>
    <property type="match status" value="1"/>
</dbReference>
<dbReference type="SUPFAM" id="SSF144083">
    <property type="entry name" value="Magnesium transport protein CorA, transmembrane region"/>
    <property type="match status" value="1"/>
</dbReference>
<keyword evidence="2 5" id="KW-0812">Transmembrane</keyword>
<dbReference type="EMBL" id="MU864451">
    <property type="protein sequence ID" value="KAK4185380.1"/>
    <property type="molecule type" value="Genomic_DNA"/>
</dbReference>
<evidence type="ECO:0000256" key="2">
    <source>
        <dbReference type="ARBA" id="ARBA00022692"/>
    </source>
</evidence>
<accession>A0AAN7AGY8</accession>
<reference evidence="6" key="1">
    <citation type="journal article" date="2023" name="Mol. Phylogenet. Evol.">
        <title>Genome-scale phylogeny and comparative genomics of the fungal order Sordariales.</title>
        <authorList>
            <person name="Hensen N."/>
            <person name="Bonometti L."/>
            <person name="Westerberg I."/>
            <person name="Brannstrom I.O."/>
            <person name="Guillou S."/>
            <person name="Cros-Aarteil S."/>
            <person name="Calhoun S."/>
            <person name="Haridas S."/>
            <person name="Kuo A."/>
            <person name="Mondo S."/>
            <person name="Pangilinan J."/>
            <person name="Riley R."/>
            <person name="LaButti K."/>
            <person name="Andreopoulos B."/>
            <person name="Lipzen A."/>
            <person name="Chen C."/>
            <person name="Yan M."/>
            <person name="Daum C."/>
            <person name="Ng V."/>
            <person name="Clum A."/>
            <person name="Steindorff A."/>
            <person name="Ohm R.A."/>
            <person name="Martin F."/>
            <person name="Silar P."/>
            <person name="Natvig D.O."/>
            <person name="Lalanne C."/>
            <person name="Gautier V."/>
            <person name="Ament-Velasquez S.L."/>
            <person name="Kruys A."/>
            <person name="Hutchinson M.I."/>
            <person name="Powell A.J."/>
            <person name="Barry K."/>
            <person name="Miller A.N."/>
            <person name="Grigoriev I.V."/>
            <person name="Debuchy R."/>
            <person name="Gladieux P."/>
            <person name="Hiltunen Thoren M."/>
            <person name="Johannesson H."/>
        </authorList>
    </citation>
    <scope>NUCLEOTIDE SEQUENCE</scope>
    <source>
        <strain evidence="6">PSN309</strain>
    </source>
</reference>
<feature type="non-terminal residue" evidence="6">
    <location>
        <position position="1"/>
    </location>
</feature>
<dbReference type="InterPro" id="IPR045863">
    <property type="entry name" value="CorA_TM1_TM2"/>
</dbReference>
<sequence>TVLSFFPAGALQYHHSGFTDLYTSISQNWVGCGTAWDLYALLVKEASSFLFRQDNKGFTDKIETYRKNHATGDVELSVLDDRRELKLVLEVTDIIDELKMIRHLTEKQREVLKALATALKRLSPSEQQFIQLTNHNHVGDALGIDAESIKILAQGVHGIARDTLVLADDTLVSLITELEIMRNDADYAHKMLLDLLDLKQKPAALAEARATSQQGRVIMSFTIVTIVFLPLSFFSSYFGQNVREISGEAGNPSSGDLWKIGGKLCHPHGTVPLSVVVILFALLIAYLVTRPVSCGVSLSGLGKTPRLDRYLGKELKDTVV</sequence>
<feature type="transmembrane region" description="Helical" evidence="5">
    <location>
        <begin position="271"/>
        <end position="289"/>
    </location>
</feature>
<proteinExistence type="predicted"/>
<dbReference type="GO" id="GO:0005886">
    <property type="term" value="C:plasma membrane"/>
    <property type="evidence" value="ECO:0007669"/>
    <property type="project" value="UniProtKB-SubCell"/>
</dbReference>
<organism evidence="6 7">
    <name type="scientific">Podospora australis</name>
    <dbReference type="NCBI Taxonomy" id="1536484"/>
    <lineage>
        <taxon>Eukaryota</taxon>
        <taxon>Fungi</taxon>
        <taxon>Dikarya</taxon>
        <taxon>Ascomycota</taxon>
        <taxon>Pezizomycotina</taxon>
        <taxon>Sordariomycetes</taxon>
        <taxon>Sordariomycetidae</taxon>
        <taxon>Sordariales</taxon>
        <taxon>Podosporaceae</taxon>
        <taxon>Podospora</taxon>
    </lineage>
</organism>
<evidence type="ECO:0000256" key="3">
    <source>
        <dbReference type="ARBA" id="ARBA00022989"/>
    </source>
</evidence>
<gene>
    <name evidence="6" type="ORF">QBC35DRAFT_389598</name>
</gene>
<evidence type="ECO:0000256" key="5">
    <source>
        <dbReference type="SAM" id="Phobius"/>
    </source>
</evidence>
<protein>
    <submittedName>
        <fullName evidence="6">Uncharacterized protein</fullName>
    </submittedName>
</protein>
<dbReference type="GO" id="GO:0015087">
    <property type="term" value="F:cobalt ion transmembrane transporter activity"/>
    <property type="evidence" value="ECO:0007669"/>
    <property type="project" value="TreeGrafter"/>
</dbReference>
<reference evidence="6" key="2">
    <citation type="submission" date="2023-05" db="EMBL/GenBank/DDBJ databases">
        <authorList>
            <consortium name="Lawrence Berkeley National Laboratory"/>
            <person name="Steindorff A."/>
            <person name="Hensen N."/>
            <person name="Bonometti L."/>
            <person name="Westerberg I."/>
            <person name="Brannstrom I.O."/>
            <person name="Guillou S."/>
            <person name="Cros-Aarteil S."/>
            <person name="Calhoun S."/>
            <person name="Haridas S."/>
            <person name="Kuo A."/>
            <person name="Mondo S."/>
            <person name="Pangilinan J."/>
            <person name="Riley R."/>
            <person name="Labutti K."/>
            <person name="Andreopoulos B."/>
            <person name="Lipzen A."/>
            <person name="Chen C."/>
            <person name="Yanf M."/>
            <person name="Daum C."/>
            <person name="Ng V."/>
            <person name="Clum A."/>
            <person name="Ohm R."/>
            <person name="Martin F."/>
            <person name="Silar P."/>
            <person name="Natvig D."/>
            <person name="Lalanne C."/>
            <person name="Gautier V."/>
            <person name="Ament-Velasquez S.L."/>
            <person name="Kruys A."/>
            <person name="Hutchinson M.I."/>
            <person name="Powell A.J."/>
            <person name="Barry K."/>
            <person name="Miller A.N."/>
            <person name="Grigoriev I.V."/>
            <person name="Debuchy R."/>
            <person name="Gladieux P."/>
            <person name="Thoren M.H."/>
            <person name="Johannesson H."/>
        </authorList>
    </citation>
    <scope>NUCLEOTIDE SEQUENCE</scope>
    <source>
        <strain evidence="6">PSN309</strain>
    </source>
</reference>
<evidence type="ECO:0000313" key="7">
    <source>
        <dbReference type="Proteomes" id="UP001302126"/>
    </source>
</evidence>
<keyword evidence="3 5" id="KW-1133">Transmembrane helix</keyword>
<keyword evidence="7" id="KW-1185">Reference proteome</keyword>
<name>A0AAN7AGY8_9PEZI</name>
<dbReference type="Pfam" id="PF01544">
    <property type="entry name" value="CorA"/>
    <property type="match status" value="1"/>
</dbReference>